<sequence>MKNTYLSSKMVIIHAFCTRGFRKTLVKFGSIPIFKPIWVCVFSPLAVGKMSPAFSSWCKT</sequence>
<reference evidence="1" key="2">
    <citation type="journal article" date="2015" name="Fish Shellfish Immunol.">
        <title>Early steps in the European eel (Anguilla anguilla)-Vibrio vulnificus interaction in the gills: Role of the RtxA13 toxin.</title>
        <authorList>
            <person name="Callol A."/>
            <person name="Pajuelo D."/>
            <person name="Ebbesson L."/>
            <person name="Teles M."/>
            <person name="MacKenzie S."/>
            <person name="Amaro C."/>
        </authorList>
    </citation>
    <scope>NUCLEOTIDE SEQUENCE</scope>
</reference>
<reference evidence="1" key="1">
    <citation type="submission" date="2014-11" db="EMBL/GenBank/DDBJ databases">
        <authorList>
            <person name="Amaro Gonzalez C."/>
        </authorList>
    </citation>
    <scope>NUCLEOTIDE SEQUENCE</scope>
</reference>
<name>A0A0E9PSZ7_ANGAN</name>
<accession>A0A0E9PSZ7</accession>
<evidence type="ECO:0000313" key="1">
    <source>
        <dbReference type="EMBL" id="JAH06983.1"/>
    </source>
</evidence>
<dbReference type="EMBL" id="GBXM01101594">
    <property type="protein sequence ID" value="JAH06983.1"/>
    <property type="molecule type" value="Transcribed_RNA"/>
</dbReference>
<dbReference type="AlphaFoldDB" id="A0A0E9PSZ7"/>
<protein>
    <submittedName>
        <fullName evidence="1">Uncharacterized protein</fullName>
    </submittedName>
</protein>
<proteinExistence type="predicted"/>
<organism evidence="1">
    <name type="scientific">Anguilla anguilla</name>
    <name type="common">European freshwater eel</name>
    <name type="synonym">Muraena anguilla</name>
    <dbReference type="NCBI Taxonomy" id="7936"/>
    <lineage>
        <taxon>Eukaryota</taxon>
        <taxon>Metazoa</taxon>
        <taxon>Chordata</taxon>
        <taxon>Craniata</taxon>
        <taxon>Vertebrata</taxon>
        <taxon>Euteleostomi</taxon>
        <taxon>Actinopterygii</taxon>
        <taxon>Neopterygii</taxon>
        <taxon>Teleostei</taxon>
        <taxon>Anguilliformes</taxon>
        <taxon>Anguillidae</taxon>
        <taxon>Anguilla</taxon>
    </lineage>
</organism>